<name>A0ABP0SC04_9DINO</name>
<reference evidence="2 3" key="1">
    <citation type="submission" date="2024-02" db="EMBL/GenBank/DDBJ databases">
        <authorList>
            <person name="Chen Y."/>
            <person name="Shah S."/>
            <person name="Dougan E. K."/>
            <person name="Thang M."/>
            <person name="Chan C."/>
        </authorList>
    </citation>
    <scope>NUCLEOTIDE SEQUENCE [LARGE SCALE GENOMIC DNA]</scope>
</reference>
<feature type="compositionally biased region" description="Gly residues" evidence="1">
    <location>
        <begin position="590"/>
        <end position="599"/>
    </location>
</feature>
<feature type="compositionally biased region" description="Basic and acidic residues" evidence="1">
    <location>
        <begin position="704"/>
        <end position="713"/>
    </location>
</feature>
<feature type="region of interest" description="Disordered" evidence="1">
    <location>
        <begin position="587"/>
        <end position="610"/>
    </location>
</feature>
<feature type="compositionally biased region" description="Low complexity" evidence="1">
    <location>
        <begin position="600"/>
        <end position="610"/>
    </location>
</feature>
<gene>
    <name evidence="2" type="ORF">SCF082_LOCUS51053</name>
</gene>
<feature type="compositionally biased region" description="Low complexity" evidence="1">
    <location>
        <begin position="413"/>
        <end position="423"/>
    </location>
</feature>
<feature type="compositionally biased region" description="Low complexity" evidence="1">
    <location>
        <begin position="315"/>
        <end position="348"/>
    </location>
</feature>
<feature type="region of interest" description="Disordered" evidence="1">
    <location>
        <begin position="406"/>
        <end position="434"/>
    </location>
</feature>
<feature type="compositionally biased region" description="Low complexity" evidence="1">
    <location>
        <begin position="716"/>
        <end position="744"/>
    </location>
</feature>
<dbReference type="Proteomes" id="UP001642464">
    <property type="component" value="Unassembled WGS sequence"/>
</dbReference>
<organism evidence="2 3">
    <name type="scientific">Durusdinium trenchii</name>
    <dbReference type="NCBI Taxonomy" id="1381693"/>
    <lineage>
        <taxon>Eukaryota</taxon>
        <taxon>Sar</taxon>
        <taxon>Alveolata</taxon>
        <taxon>Dinophyceae</taxon>
        <taxon>Suessiales</taxon>
        <taxon>Symbiodiniaceae</taxon>
        <taxon>Durusdinium</taxon>
    </lineage>
</organism>
<proteinExistence type="predicted"/>
<evidence type="ECO:0000256" key="1">
    <source>
        <dbReference type="SAM" id="MobiDB-lite"/>
    </source>
</evidence>
<sequence>MDSFGEALEALVTADGAAAATATAGVAEETWPVGGTVFVDATCMAVHVLAGMGESATQLVDYGLCYSGVADGVELQFRAWRDAGLKIHVVADAEGVDEERFFFSREEPHAAVNKQDLLNEVHGRISKLDQEEGWDLTFLRAKSTEAGKVLISLCAAEVRKGNQDVFVVAQCPELFFVSDIQYAPLRFCTNVAARVFTVAKVAVFLGIPLDEMVSLGLAIISEALSGKSTSELIDMAKRSAIKFEDTMDSGCLLAQSVFENETSVSYTKFGAGRDVESGSNGWSAPTMLSAISPTGSSSSMWNNDAATTDDSGAHAVSPASGSVTVGSGPSPQTVSAATAAATTTNTTTSPSDSLLQDAMKSFNSGGLLSSLGIGNSSPSSATEASITEVERDGALVRDATTDAPAVSSNVWGSATTSSASTLAGETKADTAGKSQGDTALRAAAQQLADWLQLSYGGSTKAAHLGRFYKANPGIARMIKAMSLGSFVEMHSDLLSWDAANHTIAIRGAAPQQPMVQTEATKRAATALAEWLNERHGCSTNAANLGIFYRRFPDVAEQIRATSLSSFVRLHDDLLAWDPKTRVISAKGANKNGGGVGGAGSSSSSAFSSGAPGQASLQKWIEEQHKTDAEREAFFESNPVLAAMVVAEWLNENYNGVANVANLGIFYRKNPVLANFIRSQTLGQFVFTHSDILEWNPKTRFLSAKNRDMGRSPKGDTGNSSTGISGSSGIGTFNGATAASGSSGSPSGGSGWAGTPHNMVVDDAVASRTLADWLRREFDGQCNAANLGSFYKNNPAIARHIKTKTLQSFVDNNRHVLNWNPKTHLLSVAQERPSYASAASKLLGVNTEQSVTAFRAGTESGQRHGPVARATESQVAARELVHWLRREYNGGTKASALGVFYRGNPEAARLIRTKTLGEFCKEHSSVFSWDPTTHLIALKPGAEAFIRKFAGSSAESDGQLQHSAAAISPQSPSVAKLDEVTYALCALRTWLLEHCQGRTPISKLVKFGAQHTGPYNTITMMGLNNFAARFPRWIVLDKDNEQLVLAEIHG</sequence>
<dbReference type="EMBL" id="CAXAMM010043404">
    <property type="protein sequence ID" value="CAK9109897.1"/>
    <property type="molecule type" value="Genomic_DNA"/>
</dbReference>
<feature type="region of interest" description="Disordered" evidence="1">
    <location>
        <begin position="703"/>
        <end position="754"/>
    </location>
</feature>
<feature type="compositionally biased region" description="Polar residues" evidence="1">
    <location>
        <begin position="293"/>
        <end position="310"/>
    </location>
</feature>
<evidence type="ECO:0000313" key="2">
    <source>
        <dbReference type="EMBL" id="CAK9109897.1"/>
    </source>
</evidence>
<protein>
    <submittedName>
        <fullName evidence="2">Uncharacterized protein</fullName>
    </submittedName>
</protein>
<accession>A0ABP0SC04</accession>
<evidence type="ECO:0000313" key="3">
    <source>
        <dbReference type="Proteomes" id="UP001642464"/>
    </source>
</evidence>
<keyword evidence="3" id="KW-1185">Reference proteome</keyword>
<feature type="region of interest" description="Disordered" evidence="1">
    <location>
        <begin position="293"/>
        <end position="357"/>
    </location>
</feature>
<comment type="caution">
    <text evidence="2">The sequence shown here is derived from an EMBL/GenBank/DDBJ whole genome shotgun (WGS) entry which is preliminary data.</text>
</comment>